<feature type="transmembrane region" description="Helical" evidence="7">
    <location>
        <begin position="12"/>
        <end position="33"/>
    </location>
</feature>
<evidence type="ECO:0000256" key="1">
    <source>
        <dbReference type="ARBA" id="ARBA00004651"/>
    </source>
</evidence>
<feature type="transmembrane region" description="Helical" evidence="7">
    <location>
        <begin position="110"/>
        <end position="129"/>
    </location>
</feature>
<dbReference type="CDD" id="cd06261">
    <property type="entry name" value="TM_PBP2"/>
    <property type="match status" value="1"/>
</dbReference>
<keyword evidence="4 7" id="KW-0812">Transmembrane</keyword>
<sequence length="294" mass="33316">MRLHADRFWFNTLGYILVGLFALVCLLPFWLVITGSFMTQESITLHGYTFWPSEWSLGAYKLLGETSAGFIRAYGITIVVTAIGTTVGLLVTTMTAYVLNCKDFRQRNYVAFYFYFTTLFSGGLVPWYIMMVKYLHMKNSILALILPPMLSVFYILIMRSFIAAIPEAIRESATVDGAGDFTIFTRLILPLLKPALATIGLFIALHYWNDWFNTMMFIDNEKIYNLQYYLYQVLSKMEFLNQAAAQAGIATTANMPSDAYKMAMTLVTTGPILLLYPFVQRYFVQGITVGAVKG</sequence>
<evidence type="ECO:0000259" key="8">
    <source>
        <dbReference type="PROSITE" id="PS50928"/>
    </source>
</evidence>
<evidence type="ECO:0000256" key="3">
    <source>
        <dbReference type="ARBA" id="ARBA00022475"/>
    </source>
</evidence>
<feature type="transmembrane region" description="Helical" evidence="7">
    <location>
        <begin position="73"/>
        <end position="98"/>
    </location>
</feature>
<proteinExistence type="predicted"/>
<protein>
    <submittedName>
        <fullName evidence="9">Carbohydrate ABC transporter permease</fullName>
    </submittedName>
</protein>
<dbReference type="InterPro" id="IPR000515">
    <property type="entry name" value="MetI-like"/>
</dbReference>
<reference evidence="9 10" key="1">
    <citation type="submission" date="2019-10" db="EMBL/GenBank/DDBJ databases">
        <title>Description of Paenibacillus terricola sp. nov.</title>
        <authorList>
            <person name="Carlier A."/>
            <person name="Qi S."/>
        </authorList>
    </citation>
    <scope>NUCLEOTIDE SEQUENCE [LARGE SCALE GENOMIC DNA]</scope>
    <source>
        <strain evidence="9 10">LMG 31459</strain>
    </source>
</reference>
<evidence type="ECO:0000256" key="4">
    <source>
        <dbReference type="ARBA" id="ARBA00022692"/>
    </source>
</evidence>
<keyword evidence="5 7" id="KW-1133">Transmembrane helix</keyword>
<keyword evidence="3" id="KW-1003">Cell membrane</keyword>
<dbReference type="SUPFAM" id="SSF161098">
    <property type="entry name" value="MetI-like"/>
    <property type="match status" value="1"/>
</dbReference>
<keyword evidence="10" id="KW-1185">Reference proteome</keyword>
<dbReference type="PANTHER" id="PTHR43744:SF9">
    <property type="entry name" value="POLYGALACTURONAN_RHAMNOGALACTURONAN TRANSPORT SYSTEM PERMEASE PROTEIN YTCP"/>
    <property type="match status" value="1"/>
</dbReference>
<feature type="transmembrane region" description="Helical" evidence="7">
    <location>
        <begin position="259"/>
        <end position="279"/>
    </location>
</feature>
<dbReference type="PROSITE" id="PS50928">
    <property type="entry name" value="ABC_TM1"/>
    <property type="match status" value="1"/>
</dbReference>
<keyword evidence="6 7" id="KW-0472">Membrane</keyword>
<keyword evidence="2" id="KW-0813">Transport</keyword>
<evidence type="ECO:0000256" key="6">
    <source>
        <dbReference type="ARBA" id="ARBA00023136"/>
    </source>
</evidence>
<dbReference type="RefSeq" id="WP_171716942.1">
    <property type="nucleotide sequence ID" value="NZ_WHOB01000021.1"/>
</dbReference>
<organism evidence="9 10">
    <name type="scientific">Paenibacillus phytohabitans</name>
    <dbReference type="NCBI Taxonomy" id="2654978"/>
    <lineage>
        <taxon>Bacteria</taxon>
        <taxon>Bacillati</taxon>
        <taxon>Bacillota</taxon>
        <taxon>Bacilli</taxon>
        <taxon>Bacillales</taxon>
        <taxon>Paenibacillaceae</taxon>
        <taxon>Paenibacillus</taxon>
    </lineage>
</organism>
<gene>
    <name evidence="9" type="ORF">GC101_08945</name>
</gene>
<dbReference type="EMBL" id="WHOB01000021">
    <property type="protein sequence ID" value="NOU79008.1"/>
    <property type="molecule type" value="Genomic_DNA"/>
</dbReference>
<dbReference type="InterPro" id="IPR035906">
    <property type="entry name" value="MetI-like_sf"/>
</dbReference>
<name>A0ABX1YDT5_9BACL</name>
<dbReference type="PANTHER" id="PTHR43744">
    <property type="entry name" value="ABC TRANSPORTER PERMEASE PROTEIN MG189-RELATED-RELATED"/>
    <property type="match status" value="1"/>
</dbReference>
<feature type="transmembrane region" description="Helical" evidence="7">
    <location>
        <begin position="183"/>
        <end position="208"/>
    </location>
</feature>
<evidence type="ECO:0000256" key="2">
    <source>
        <dbReference type="ARBA" id="ARBA00022448"/>
    </source>
</evidence>
<evidence type="ECO:0000313" key="9">
    <source>
        <dbReference type="EMBL" id="NOU79008.1"/>
    </source>
</evidence>
<evidence type="ECO:0000256" key="5">
    <source>
        <dbReference type="ARBA" id="ARBA00022989"/>
    </source>
</evidence>
<dbReference type="Proteomes" id="UP000596857">
    <property type="component" value="Unassembled WGS sequence"/>
</dbReference>
<comment type="caution">
    <text evidence="9">The sequence shown here is derived from an EMBL/GenBank/DDBJ whole genome shotgun (WGS) entry which is preliminary data.</text>
</comment>
<evidence type="ECO:0000313" key="10">
    <source>
        <dbReference type="Proteomes" id="UP000596857"/>
    </source>
</evidence>
<accession>A0ABX1YDT5</accession>
<feature type="domain" description="ABC transmembrane type-1" evidence="8">
    <location>
        <begin position="74"/>
        <end position="268"/>
    </location>
</feature>
<feature type="transmembrane region" description="Helical" evidence="7">
    <location>
        <begin position="141"/>
        <end position="162"/>
    </location>
</feature>
<evidence type="ECO:0000256" key="7">
    <source>
        <dbReference type="SAM" id="Phobius"/>
    </source>
</evidence>
<comment type="subcellular location">
    <subcellularLocation>
        <location evidence="1">Cell membrane</location>
        <topology evidence="1">Multi-pass membrane protein</topology>
    </subcellularLocation>
</comment>
<dbReference type="Gene3D" id="1.10.3720.10">
    <property type="entry name" value="MetI-like"/>
    <property type="match status" value="1"/>
</dbReference>